<dbReference type="InterPro" id="IPR003173">
    <property type="entry name" value="PC4_C"/>
</dbReference>
<comment type="caution">
    <text evidence="9">The sequence shown here is derived from an EMBL/GenBank/DDBJ whole genome shotgun (WGS) entry which is preliminary data.</text>
</comment>
<dbReference type="GO" id="GO:0060261">
    <property type="term" value="P:positive regulation of transcription initiation by RNA polymerase II"/>
    <property type="evidence" value="ECO:0007669"/>
    <property type="project" value="InterPro"/>
</dbReference>
<dbReference type="Gene3D" id="2.30.31.10">
    <property type="entry name" value="Transcriptional Coactivator Pc4, Chain A"/>
    <property type="match status" value="1"/>
</dbReference>
<gene>
    <name evidence="9" type="ORF">pdam_00015018</name>
</gene>
<accession>A0A3M6T5T5</accession>
<comment type="similarity">
    <text evidence="2">Belongs to the transcriptional coactivator PC4 family.</text>
</comment>
<name>A0A3M6T5T5_POCDA</name>
<feature type="domain" description="Transcriptional coactivator p15 (PC4) C-terminal" evidence="8">
    <location>
        <begin position="46"/>
        <end position="98"/>
    </location>
</feature>
<dbReference type="Proteomes" id="UP000275408">
    <property type="component" value="Unassembled WGS sequence"/>
</dbReference>
<evidence type="ECO:0000256" key="1">
    <source>
        <dbReference type="ARBA" id="ARBA00004123"/>
    </source>
</evidence>
<dbReference type="InterPro" id="IPR045125">
    <property type="entry name" value="Sub1/Tcp4-like"/>
</dbReference>
<dbReference type="PANTHER" id="PTHR13215">
    <property type="entry name" value="RNA POLYMERASE II TRANSCRIPTIONAL COACTIVATOR"/>
    <property type="match status" value="1"/>
</dbReference>
<dbReference type="AlphaFoldDB" id="A0A3M6T5T5"/>
<evidence type="ECO:0000259" key="8">
    <source>
        <dbReference type="Pfam" id="PF02229"/>
    </source>
</evidence>
<evidence type="ECO:0000256" key="3">
    <source>
        <dbReference type="ARBA" id="ARBA00023015"/>
    </source>
</evidence>
<comment type="subcellular location">
    <subcellularLocation>
        <location evidence="1">Nucleus</location>
    </subcellularLocation>
</comment>
<keyword evidence="5" id="KW-0804">Transcription</keyword>
<evidence type="ECO:0000256" key="7">
    <source>
        <dbReference type="SAM" id="MobiDB-lite"/>
    </source>
</evidence>
<evidence type="ECO:0000313" key="10">
    <source>
        <dbReference type="Proteomes" id="UP000275408"/>
    </source>
</evidence>
<reference evidence="9 10" key="1">
    <citation type="journal article" date="2018" name="Sci. Rep.">
        <title>Comparative analysis of the Pocillopora damicornis genome highlights role of immune system in coral evolution.</title>
        <authorList>
            <person name="Cunning R."/>
            <person name="Bay R.A."/>
            <person name="Gillette P."/>
            <person name="Baker A.C."/>
            <person name="Traylor-Knowles N."/>
        </authorList>
    </citation>
    <scope>NUCLEOTIDE SEQUENCE [LARGE SCALE GENOMIC DNA]</scope>
    <source>
        <strain evidence="9">RSMAS</strain>
        <tissue evidence="9">Whole animal</tissue>
    </source>
</reference>
<evidence type="ECO:0000256" key="4">
    <source>
        <dbReference type="ARBA" id="ARBA00023125"/>
    </source>
</evidence>
<protein>
    <recommendedName>
        <fullName evidence="8">Transcriptional coactivator p15 (PC4) C-terminal domain-containing protein</fullName>
    </recommendedName>
</protein>
<evidence type="ECO:0000256" key="5">
    <source>
        <dbReference type="ARBA" id="ARBA00023163"/>
    </source>
</evidence>
<dbReference type="STRING" id="46731.A0A3M6T5T5"/>
<proteinExistence type="inferred from homology"/>
<dbReference type="SUPFAM" id="SSF54447">
    <property type="entry name" value="ssDNA-binding transcriptional regulator domain"/>
    <property type="match status" value="1"/>
</dbReference>
<evidence type="ECO:0000313" key="9">
    <source>
        <dbReference type="EMBL" id="RMX36644.1"/>
    </source>
</evidence>
<organism evidence="9 10">
    <name type="scientific">Pocillopora damicornis</name>
    <name type="common">Cauliflower coral</name>
    <name type="synonym">Millepora damicornis</name>
    <dbReference type="NCBI Taxonomy" id="46731"/>
    <lineage>
        <taxon>Eukaryota</taxon>
        <taxon>Metazoa</taxon>
        <taxon>Cnidaria</taxon>
        <taxon>Anthozoa</taxon>
        <taxon>Hexacorallia</taxon>
        <taxon>Scleractinia</taxon>
        <taxon>Astrocoeniina</taxon>
        <taxon>Pocilloporidae</taxon>
        <taxon>Pocillopora</taxon>
    </lineage>
</organism>
<evidence type="ECO:0000256" key="6">
    <source>
        <dbReference type="ARBA" id="ARBA00023242"/>
    </source>
</evidence>
<dbReference type="GO" id="GO:0003677">
    <property type="term" value="F:DNA binding"/>
    <property type="evidence" value="ECO:0007669"/>
    <property type="project" value="UniProtKB-KW"/>
</dbReference>
<evidence type="ECO:0000256" key="2">
    <source>
        <dbReference type="ARBA" id="ARBA00009001"/>
    </source>
</evidence>
<feature type="region of interest" description="Disordered" evidence="7">
    <location>
        <begin position="1"/>
        <end position="46"/>
    </location>
</feature>
<keyword evidence="4" id="KW-0238">DNA-binding</keyword>
<dbReference type="Pfam" id="PF02229">
    <property type="entry name" value="PC4"/>
    <property type="match status" value="1"/>
</dbReference>
<dbReference type="GO" id="GO:0003713">
    <property type="term" value="F:transcription coactivator activity"/>
    <property type="evidence" value="ECO:0007669"/>
    <property type="project" value="InterPro"/>
</dbReference>
<sequence>MSKRVTSKPTVSDSSDSDEEEIKQRKNKPKKSKKESGTEHTEPGVFELTNKRRVTVREFKGKILVDIREFYEDSAGEMKPGKKGISLQLDQWETLKNHIADIDEAIEEMKSYITAQCDIDVNKSGLIPRLSPLSF</sequence>
<keyword evidence="3" id="KW-0805">Transcription regulation</keyword>
<keyword evidence="6" id="KW-0539">Nucleus</keyword>
<dbReference type="EMBL" id="RCHS01004268">
    <property type="protein sequence ID" value="RMX36644.1"/>
    <property type="molecule type" value="Genomic_DNA"/>
</dbReference>
<dbReference type="InterPro" id="IPR009044">
    <property type="entry name" value="ssDNA-bd_transcriptional_reg"/>
</dbReference>
<dbReference type="OrthoDB" id="2505440at2759"/>
<keyword evidence="10" id="KW-1185">Reference proteome</keyword>
<dbReference type="GO" id="GO:0005634">
    <property type="term" value="C:nucleus"/>
    <property type="evidence" value="ECO:0007669"/>
    <property type="project" value="UniProtKB-SubCell"/>
</dbReference>